<dbReference type="PANTHER" id="PTHR21569">
    <property type="entry name" value="RIBOSOMAL PROTEIN S9"/>
    <property type="match status" value="1"/>
</dbReference>
<feature type="region of interest" description="Disordered" evidence="5">
    <location>
        <begin position="28"/>
        <end position="56"/>
    </location>
</feature>
<dbReference type="GO" id="GO:0003735">
    <property type="term" value="F:structural constituent of ribosome"/>
    <property type="evidence" value="ECO:0007669"/>
    <property type="project" value="InterPro"/>
</dbReference>
<reference evidence="6" key="2">
    <citation type="submission" date="2024-01" db="EMBL/GenBank/DDBJ databases">
        <title>Comparative genomics of Cryptococcus and Kwoniella reveals pathogenesis evolution and contrasting modes of karyotype evolution via chromosome fusion or intercentromeric recombination.</title>
        <authorList>
            <person name="Coelho M.A."/>
            <person name="David-Palma M."/>
            <person name="Shea T."/>
            <person name="Bowers K."/>
            <person name="McGinley-Smith S."/>
            <person name="Mohammad A.W."/>
            <person name="Gnirke A."/>
            <person name="Yurkov A.M."/>
            <person name="Nowrousian M."/>
            <person name="Sun S."/>
            <person name="Cuomo C.A."/>
            <person name="Heitman J."/>
        </authorList>
    </citation>
    <scope>NUCLEOTIDE SEQUENCE</scope>
    <source>
        <strain evidence="6">CBS 12478</strain>
    </source>
</reference>
<evidence type="ECO:0008006" key="8">
    <source>
        <dbReference type="Google" id="ProtNLM"/>
    </source>
</evidence>
<dbReference type="InterPro" id="IPR020574">
    <property type="entry name" value="Ribosomal_uS9_CS"/>
</dbReference>
<dbReference type="GO" id="GO:0006412">
    <property type="term" value="P:translation"/>
    <property type="evidence" value="ECO:0007669"/>
    <property type="project" value="InterPro"/>
</dbReference>
<reference evidence="6" key="1">
    <citation type="submission" date="2017-08" db="EMBL/GenBank/DDBJ databases">
        <authorList>
            <person name="Cuomo C."/>
            <person name="Billmyre B."/>
            <person name="Heitman J."/>
        </authorList>
    </citation>
    <scope>NUCLEOTIDE SEQUENCE</scope>
    <source>
        <strain evidence="6">CBS 12478</strain>
    </source>
</reference>
<accession>A0A5M6C7I4</accession>
<feature type="compositionally biased region" description="Polar residues" evidence="5">
    <location>
        <begin position="33"/>
        <end position="54"/>
    </location>
</feature>
<dbReference type="AlphaFoldDB" id="A0A5M6C7I4"/>
<dbReference type="Gene3D" id="3.30.230.10">
    <property type="match status" value="1"/>
</dbReference>
<dbReference type="GO" id="GO:0003723">
    <property type="term" value="F:RNA binding"/>
    <property type="evidence" value="ECO:0007669"/>
    <property type="project" value="TreeGrafter"/>
</dbReference>
<keyword evidence="7" id="KW-1185">Reference proteome</keyword>
<feature type="region of interest" description="Disordered" evidence="5">
    <location>
        <begin position="160"/>
        <end position="179"/>
    </location>
</feature>
<proteinExistence type="inferred from homology"/>
<dbReference type="FunFam" id="3.30.230.10:FF:000114">
    <property type="entry name" value="Unplaced genomic scaffold supercont1.201, whole genome shotgun sequence"/>
    <property type="match status" value="1"/>
</dbReference>
<dbReference type="Proteomes" id="UP000322225">
    <property type="component" value="Chromosome 6"/>
</dbReference>
<dbReference type="PROSITE" id="PS00360">
    <property type="entry name" value="RIBOSOMAL_S9"/>
    <property type="match status" value="1"/>
</dbReference>
<keyword evidence="3 4" id="KW-0687">Ribonucleoprotein</keyword>
<comment type="similarity">
    <text evidence="1 4">Belongs to the universal ribosomal protein uS9 family.</text>
</comment>
<evidence type="ECO:0000256" key="5">
    <source>
        <dbReference type="SAM" id="MobiDB-lite"/>
    </source>
</evidence>
<dbReference type="InterPro" id="IPR000754">
    <property type="entry name" value="Ribosomal_uS9"/>
</dbReference>
<evidence type="ECO:0000256" key="2">
    <source>
        <dbReference type="ARBA" id="ARBA00022980"/>
    </source>
</evidence>
<keyword evidence="2 4" id="KW-0689">Ribosomal protein</keyword>
<dbReference type="InterPro" id="IPR020568">
    <property type="entry name" value="Ribosomal_Su5_D2-typ_SF"/>
</dbReference>
<dbReference type="GO" id="GO:0005763">
    <property type="term" value="C:mitochondrial small ribosomal subunit"/>
    <property type="evidence" value="ECO:0007669"/>
    <property type="project" value="TreeGrafter"/>
</dbReference>
<evidence type="ECO:0000313" key="6">
    <source>
        <dbReference type="EMBL" id="WWD19180.1"/>
    </source>
</evidence>
<dbReference type="SUPFAM" id="SSF54211">
    <property type="entry name" value="Ribosomal protein S5 domain 2-like"/>
    <property type="match status" value="1"/>
</dbReference>
<dbReference type="InterPro" id="IPR014721">
    <property type="entry name" value="Ribsml_uS5_D2-typ_fold_subgr"/>
</dbReference>
<dbReference type="KEGG" id="ksn:43585971"/>
<protein>
    <recommendedName>
        <fullName evidence="8">Ribosomal protein S9</fullName>
    </recommendedName>
</protein>
<dbReference type="Pfam" id="PF00380">
    <property type="entry name" value="Ribosomal_S9"/>
    <property type="match status" value="1"/>
</dbReference>
<evidence type="ECO:0000313" key="7">
    <source>
        <dbReference type="Proteomes" id="UP000322225"/>
    </source>
</evidence>
<dbReference type="PANTHER" id="PTHR21569:SF1">
    <property type="entry name" value="SMALL RIBOSOMAL SUBUNIT PROTEIN US9M"/>
    <property type="match status" value="1"/>
</dbReference>
<dbReference type="GeneID" id="43585971"/>
<evidence type="ECO:0000256" key="3">
    <source>
        <dbReference type="ARBA" id="ARBA00023274"/>
    </source>
</evidence>
<sequence>MAFPSTSSSLRGLRTLSLPLVRGYASVTPYSPPNNDHSNTAPTVRPSRPSSPQFFTGRPTFHESLSALSSIITSTTSTLRSSHIYPLPSSLPHIPPPRASWVSPEELSSLFQVKLKTNTLRQVMELLTELHHLRHISDMAGYPELVSKIDQALEKYEGVGGGSASGGASAARVKEKEEKESQLDEFGRAYASGRKKTSSARVWMIPSPTAKPILEAQTGTGTETAGAISDLPSSEILINHVPITTYFPRPSDRETILRPLRLTGLIGAFNIFAFARGGGLAGQAGAVGLGVARALAILREDTKDILRADGALMRDTRTTERKKTGRAKARKAYTWVKR</sequence>
<name>A0A5M6C7I4_9TREE</name>
<evidence type="ECO:0000256" key="4">
    <source>
        <dbReference type="RuleBase" id="RU003815"/>
    </source>
</evidence>
<dbReference type="RefSeq" id="XP_031864026.1">
    <property type="nucleotide sequence ID" value="XM_032001863.1"/>
</dbReference>
<evidence type="ECO:0000256" key="1">
    <source>
        <dbReference type="ARBA" id="ARBA00005251"/>
    </source>
</evidence>
<gene>
    <name evidence="6" type="ORF">CI109_103638</name>
</gene>
<dbReference type="EMBL" id="CP144056">
    <property type="protein sequence ID" value="WWD19180.1"/>
    <property type="molecule type" value="Genomic_DNA"/>
</dbReference>
<dbReference type="OrthoDB" id="10254627at2759"/>
<organism evidence="6 7">
    <name type="scientific">Kwoniella shandongensis</name>
    <dbReference type="NCBI Taxonomy" id="1734106"/>
    <lineage>
        <taxon>Eukaryota</taxon>
        <taxon>Fungi</taxon>
        <taxon>Dikarya</taxon>
        <taxon>Basidiomycota</taxon>
        <taxon>Agaricomycotina</taxon>
        <taxon>Tremellomycetes</taxon>
        <taxon>Tremellales</taxon>
        <taxon>Cryptococcaceae</taxon>
        <taxon>Kwoniella</taxon>
    </lineage>
</organism>